<feature type="compositionally biased region" description="Basic and acidic residues" evidence="1">
    <location>
        <begin position="151"/>
        <end position="173"/>
    </location>
</feature>
<name>A0A1R0FC70_9HYPH</name>
<keyword evidence="2" id="KW-0812">Transmembrane</keyword>
<dbReference type="AlphaFoldDB" id="A0A1R0FC70"/>
<sequence length="173" mass="19430">MRNIYRNTPNIAGVFLLAAIFIEIAGFIIVGKEIGVLATLGLIILSMIVGFILLRIQGITLLAKMQHELAAGHIPDRELAHGALLIMAAILLIIPGFVTDIIGLLLFIPQIRDLLWKWVSKRMIVRTNFSSGFRENSYESSHSQTIDLDAEDYHSSDPEHSPWRKDDDNKRLN</sequence>
<accession>A0A1R0FC70</accession>
<dbReference type="GO" id="GO:0016020">
    <property type="term" value="C:membrane"/>
    <property type="evidence" value="ECO:0007669"/>
    <property type="project" value="InterPro"/>
</dbReference>
<dbReference type="Pfam" id="PF04186">
    <property type="entry name" value="FxsA"/>
    <property type="match status" value="1"/>
</dbReference>
<evidence type="ECO:0000256" key="2">
    <source>
        <dbReference type="SAM" id="Phobius"/>
    </source>
</evidence>
<proteinExistence type="predicted"/>
<protein>
    <submittedName>
        <fullName evidence="3">UPF0716 protein FxsA</fullName>
    </submittedName>
</protein>
<keyword evidence="2" id="KW-1133">Transmembrane helix</keyword>
<gene>
    <name evidence="3" type="ORF">PEB0149_020630</name>
</gene>
<dbReference type="EMBL" id="LXYT01000001">
    <property type="protein sequence ID" value="OLY44591.1"/>
    <property type="molecule type" value="Genomic_DNA"/>
</dbReference>
<evidence type="ECO:0000313" key="4">
    <source>
        <dbReference type="Proteomes" id="UP000187344"/>
    </source>
</evidence>
<dbReference type="RefSeq" id="WP_075869702.1">
    <property type="nucleotide sequence ID" value="NZ_CALYQA010000005.1"/>
</dbReference>
<dbReference type="NCBIfam" id="NF008528">
    <property type="entry name" value="PRK11463.1-2"/>
    <property type="match status" value="1"/>
</dbReference>
<dbReference type="InterPro" id="IPR007313">
    <property type="entry name" value="FxsA"/>
</dbReference>
<dbReference type="PANTHER" id="PTHR35335:SF1">
    <property type="entry name" value="UPF0716 PROTEIN FXSA"/>
    <property type="match status" value="1"/>
</dbReference>
<keyword evidence="4" id="KW-1185">Reference proteome</keyword>
<feature type="transmembrane region" description="Helical" evidence="2">
    <location>
        <begin position="84"/>
        <end position="108"/>
    </location>
</feature>
<dbReference type="OrthoDB" id="9792788at2"/>
<keyword evidence="2" id="KW-0472">Membrane</keyword>
<reference evidence="3 4" key="1">
    <citation type="submission" date="2016-12" db="EMBL/GenBank/DDBJ databases">
        <title>Comparative genomics of Bartonella apis.</title>
        <authorList>
            <person name="Engel P."/>
        </authorList>
    </citation>
    <scope>NUCLEOTIDE SEQUENCE [LARGE SCALE GENOMIC DNA]</scope>
    <source>
        <strain evidence="3 4">PEB0149</strain>
    </source>
</reference>
<organism evidence="3 4">
    <name type="scientific">Bartonella apis</name>
    <dbReference type="NCBI Taxonomy" id="1686310"/>
    <lineage>
        <taxon>Bacteria</taxon>
        <taxon>Pseudomonadati</taxon>
        <taxon>Pseudomonadota</taxon>
        <taxon>Alphaproteobacteria</taxon>
        <taxon>Hyphomicrobiales</taxon>
        <taxon>Bartonellaceae</taxon>
        <taxon>Bartonella</taxon>
    </lineage>
</organism>
<dbReference type="PANTHER" id="PTHR35335">
    <property type="entry name" value="UPF0716 PROTEIN FXSA"/>
    <property type="match status" value="1"/>
</dbReference>
<evidence type="ECO:0000313" key="3">
    <source>
        <dbReference type="EMBL" id="OLY44591.1"/>
    </source>
</evidence>
<dbReference type="GeneID" id="92990785"/>
<feature type="region of interest" description="Disordered" evidence="1">
    <location>
        <begin position="149"/>
        <end position="173"/>
    </location>
</feature>
<dbReference type="Proteomes" id="UP000187344">
    <property type="component" value="Unassembled WGS sequence"/>
</dbReference>
<feature type="transmembrane region" description="Helical" evidence="2">
    <location>
        <begin position="36"/>
        <end position="63"/>
    </location>
</feature>
<comment type="caution">
    <text evidence="3">The sequence shown here is derived from an EMBL/GenBank/DDBJ whole genome shotgun (WGS) entry which is preliminary data.</text>
</comment>
<evidence type="ECO:0000256" key="1">
    <source>
        <dbReference type="SAM" id="MobiDB-lite"/>
    </source>
</evidence>
<feature type="transmembrane region" description="Helical" evidence="2">
    <location>
        <begin position="12"/>
        <end position="30"/>
    </location>
</feature>